<accession>X1AQU3</accession>
<feature type="non-terminal residue" evidence="2">
    <location>
        <position position="1"/>
    </location>
</feature>
<organism evidence="2">
    <name type="scientific">marine sediment metagenome</name>
    <dbReference type="NCBI Taxonomy" id="412755"/>
    <lineage>
        <taxon>unclassified sequences</taxon>
        <taxon>metagenomes</taxon>
        <taxon>ecological metagenomes</taxon>
    </lineage>
</organism>
<protein>
    <recommendedName>
        <fullName evidence="1">Periplasmic copper-binding protein NosD beta helix domain-containing protein</fullName>
    </recommendedName>
</protein>
<dbReference type="InterPro" id="IPR012334">
    <property type="entry name" value="Pectin_lyas_fold"/>
</dbReference>
<dbReference type="Pfam" id="PF05048">
    <property type="entry name" value="NosD"/>
    <property type="match status" value="1"/>
</dbReference>
<gene>
    <name evidence="2" type="ORF">S01H4_34574</name>
</gene>
<feature type="domain" description="Periplasmic copper-binding protein NosD beta helix" evidence="1">
    <location>
        <begin position="210"/>
        <end position="295"/>
    </location>
</feature>
<comment type="caution">
    <text evidence="2">The sequence shown here is derived from an EMBL/GenBank/DDBJ whole genome shotgun (WGS) entry which is preliminary data.</text>
</comment>
<dbReference type="InterPro" id="IPR011050">
    <property type="entry name" value="Pectin_lyase_fold/virulence"/>
</dbReference>
<dbReference type="NCBIfam" id="TIGR03804">
    <property type="entry name" value="para_beta_helix"/>
    <property type="match status" value="1"/>
</dbReference>
<name>X1AQU3_9ZZZZ</name>
<dbReference type="SUPFAM" id="SSF53850">
    <property type="entry name" value="Periplasmic binding protein-like II"/>
    <property type="match status" value="1"/>
</dbReference>
<dbReference type="InterPro" id="IPR022441">
    <property type="entry name" value="Para_beta_helix_rpt-2"/>
</dbReference>
<evidence type="ECO:0000313" key="2">
    <source>
        <dbReference type="EMBL" id="GAG74683.1"/>
    </source>
</evidence>
<dbReference type="InterPro" id="IPR007742">
    <property type="entry name" value="NosD_dom"/>
</dbReference>
<feature type="non-terminal residue" evidence="2">
    <location>
        <position position="296"/>
    </location>
</feature>
<dbReference type="Gene3D" id="2.160.20.10">
    <property type="entry name" value="Single-stranded right-handed beta-helix, Pectin lyase-like"/>
    <property type="match status" value="1"/>
</dbReference>
<proteinExistence type="predicted"/>
<evidence type="ECO:0000259" key="1">
    <source>
        <dbReference type="Pfam" id="PF05048"/>
    </source>
</evidence>
<reference evidence="2" key="1">
    <citation type="journal article" date="2014" name="Front. Microbiol.">
        <title>High frequency of phylogenetically diverse reductive dehalogenase-homologous genes in deep subseafloor sedimentary metagenomes.</title>
        <authorList>
            <person name="Kawai M."/>
            <person name="Futagami T."/>
            <person name="Toyoda A."/>
            <person name="Takaki Y."/>
            <person name="Nishi S."/>
            <person name="Hori S."/>
            <person name="Arai W."/>
            <person name="Tsubouchi T."/>
            <person name="Morono Y."/>
            <person name="Uchiyama I."/>
            <person name="Ito T."/>
            <person name="Fujiyama A."/>
            <person name="Inagaki F."/>
            <person name="Takami H."/>
        </authorList>
    </citation>
    <scope>NUCLEOTIDE SEQUENCE</scope>
    <source>
        <strain evidence="2">Expedition CK06-06</strain>
    </source>
</reference>
<sequence>IGIDVVDAGVSYIDWLKRLLEFSGYTRDHLQLYLTGWMIDYLAPSNFINPLFTNRTRSYNDCQYNGYLSAMEAGRNPFDLNDNVQLLMEAALFETDSGTRQTYYNRIQTLLVEEDMPWAYGFVRNLTHAHSVELTGFHQNGLNTLYFYSCNWSKYTIYPIVDIYIDDANPDVNWSKTALENDWCTGSGTWEDPYIIQDLIFDNQSKLGYIYIENSDVYFQVKNCTFYGSIDGITLLNVNNSQIFNNTLWGSDLLSQCGIRLSLSNNNTVYDCSINGTQFGIQLMESNYSRIFENIF</sequence>
<dbReference type="AlphaFoldDB" id="X1AQU3"/>
<dbReference type="SUPFAM" id="SSF51126">
    <property type="entry name" value="Pectin lyase-like"/>
    <property type="match status" value="1"/>
</dbReference>
<dbReference type="EMBL" id="BART01018305">
    <property type="protein sequence ID" value="GAG74683.1"/>
    <property type="molecule type" value="Genomic_DNA"/>
</dbReference>
<dbReference type="Gene3D" id="3.10.105.10">
    <property type="entry name" value="Dipeptide-binding Protein, Domain 3"/>
    <property type="match status" value="1"/>
</dbReference>